<dbReference type="AlphaFoldDB" id="A0A8S2YWR0"/>
<gene>
    <name evidence="1" type="ORF">TMI583_LOCUS50337</name>
</gene>
<feature type="non-terminal residue" evidence="1">
    <location>
        <position position="118"/>
    </location>
</feature>
<comment type="caution">
    <text evidence="1">The sequence shown here is derived from an EMBL/GenBank/DDBJ whole genome shotgun (WGS) entry which is preliminary data.</text>
</comment>
<reference evidence="1" key="1">
    <citation type="submission" date="2021-02" db="EMBL/GenBank/DDBJ databases">
        <authorList>
            <person name="Nowell W R."/>
        </authorList>
    </citation>
    <scope>NUCLEOTIDE SEQUENCE</scope>
</reference>
<proteinExistence type="predicted"/>
<sequence>MLTGENSTRKRSKQKTERDTYYEVGRALSLQLNTVVQLVTQMRTDDPAFLALQNRLRYGQCTIKDHKLLSTRVIDQRSCPVKSLDEIEWREAPILVFRNDLRTKLNNLAIISKAREIG</sequence>
<protein>
    <submittedName>
        <fullName evidence="1">Uncharacterized protein</fullName>
    </submittedName>
</protein>
<dbReference type="Proteomes" id="UP000682733">
    <property type="component" value="Unassembled WGS sequence"/>
</dbReference>
<dbReference type="EMBL" id="CAJOBA010120272">
    <property type="protein sequence ID" value="CAF4578207.1"/>
    <property type="molecule type" value="Genomic_DNA"/>
</dbReference>
<evidence type="ECO:0000313" key="2">
    <source>
        <dbReference type="Proteomes" id="UP000682733"/>
    </source>
</evidence>
<organism evidence="1 2">
    <name type="scientific">Didymodactylos carnosus</name>
    <dbReference type="NCBI Taxonomy" id="1234261"/>
    <lineage>
        <taxon>Eukaryota</taxon>
        <taxon>Metazoa</taxon>
        <taxon>Spiralia</taxon>
        <taxon>Gnathifera</taxon>
        <taxon>Rotifera</taxon>
        <taxon>Eurotatoria</taxon>
        <taxon>Bdelloidea</taxon>
        <taxon>Philodinida</taxon>
        <taxon>Philodinidae</taxon>
        <taxon>Didymodactylos</taxon>
    </lineage>
</organism>
<name>A0A8S2YWR0_9BILA</name>
<accession>A0A8S2YWR0</accession>
<evidence type="ECO:0000313" key="1">
    <source>
        <dbReference type="EMBL" id="CAF4578207.1"/>
    </source>
</evidence>